<dbReference type="Pfam" id="PF13873">
    <property type="entry name" value="Myb_DNA-bind_5"/>
    <property type="match status" value="1"/>
</dbReference>
<dbReference type="InterPro" id="IPR018247">
    <property type="entry name" value="EF_Hand_1_Ca_BS"/>
</dbReference>
<dbReference type="Gene3D" id="3.90.175.10">
    <property type="entry name" value="Diphtheria Toxin, domain 1"/>
    <property type="match status" value="5"/>
</dbReference>
<evidence type="ECO:0000259" key="3">
    <source>
        <dbReference type="Pfam" id="PF00644"/>
    </source>
</evidence>
<gene>
    <name evidence="5" type="ORF">PECUL_23A026138</name>
</gene>
<dbReference type="InterPro" id="IPR012317">
    <property type="entry name" value="Poly(ADP-ribose)pol_cat_dom"/>
</dbReference>
<name>A0AAD1T785_PELCU</name>
<feature type="domain" description="PARP catalytic" evidence="3">
    <location>
        <begin position="194"/>
        <end position="271"/>
    </location>
</feature>
<reference evidence="5" key="1">
    <citation type="submission" date="2022-03" db="EMBL/GenBank/DDBJ databases">
        <authorList>
            <person name="Alioto T."/>
            <person name="Alioto T."/>
            <person name="Gomez Garrido J."/>
        </authorList>
    </citation>
    <scope>NUCLEOTIDE SEQUENCE</scope>
</reference>
<feature type="domain" description="PARP catalytic" evidence="3">
    <location>
        <begin position="372"/>
        <end position="449"/>
    </location>
</feature>
<feature type="domain" description="Myb/SANT-like DNA-binding" evidence="4">
    <location>
        <begin position="15"/>
        <end position="83"/>
    </location>
</feature>
<evidence type="ECO:0000256" key="1">
    <source>
        <dbReference type="ARBA" id="ARBA00024347"/>
    </source>
</evidence>
<dbReference type="SUPFAM" id="SSF56399">
    <property type="entry name" value="ADP-ribosylation"/>
    <property type="match status" value="6"/>
</dbReference>
<evidence type="ECO:0000313" key="5">
    <source>
        <dbReference type="EMBL" id="CAH2320162.1"/>
    </source>
</evidence>
<evidence type="ECO:0000313" key="6">
    <source>
        <dbReference type="Proteomes" id="UP001295444"/>
    </source>
</evidence>
<accession>A0AAD1T785</accession>
<dbReference type="PROSITE" id="PS00018">
    <property type="entry name" value="EF_HAND_1"/>
    <property type="match status" value="1"/>
</dbReference>
<sequence length="1114" mass="127151">MAASCSGNITEPNGNFNDGENEIILEKIMADWDILNAHGSASSNKKRNIWEKITRRVNKNGTHKRTATTCKIRWNQCIRSIEKNIDKKSPLNPLQRKVFHFFKDKNNGNKITWEDVVFKIQSQSDKEGALHSYGESKRQAGYDYRYKFDEINLKRVGLDNTQRSSEENIWLEETLPKFQDVHLFSGKQPTDGKIYVMYHGTTLKAAIDIIHDGFCPSKDGMLGKGVYVSRDLEKAERYPLGDKSDQVILKLRVNVGRVIKIDHQNHPLQKEWSYKFDTAWVPPYSGMVESGLEEDCVWDPNRIKVIDIAKIRAQRKRLNPDRHSPRKGGHRECDAGTKMAYYGDSDDDEIWEEETLPDFHERFLLSNNKPKDGKLYTMFHGTTLEAAQKIIAHGFQQSTDGMLGKGVYVTRDPEKAERYPLGDQRYQVILKLRVNVGRVKKIDYQGHPLQKTWYKDYDTAWVPKMCGMVESGLEEDCVRNPNRIKNLQQFKMMAKVVCYYIYNHLLGWSRRDDGFWKLLMENASLTRRNIGSICRAMAFSLDCGKFEEPKNKKGHIYTMYYGTTLEAAENIIADGFNPSFDGMLGRGVYLFVKGNKAVQYPLGDKHQKVSEEHSVKEGKVKSIDHQGHTLQKAWYDHGYDTAWEPPDCGMVKSELEKDCVLYASRSKVIGNGKTPGKSKAHRQTLKRQDNEVIPKVNLDHDEKPKDEHIYTMYHGTTLEAAQNIIPYGFQPSSDGMLGKGVYISREASKAERYPLGEKHDQVILELSVKVGKVKKINHQGHPLQRTWHDGGYDTAWVPHGCGMVESELEEDCIWDPNRIKVIGIVKAPGKSKAHLQNLVRQHIHKKKHILIMQHGTTLEEAQKLICKGFQSSPDGMLGKGVYIYKNAEKYSPYPQDENNSCFQVILQLRVNVGNVVMIDRQGHPLQKTWYTKYDAVCMPAGSPLVTNGLEQYCIRNPSRIKILQIVKAPENALLHLQILTKQHVPGFSKKHIPRKKRPKKKNICETSDEVQKVISNGFQLSADDMLGKGVNISSSVVEISRHTLDDKKGFEVVLKLRVNVGKIQVIDCQGHPLQKTWNKQYDTAYVPADCGMVESGVEVYCVRDPSRIKVIDSV</sequence>
<dbReference type="AlphaFoldDB" id="A0AAD1T785"/>
<dbReference type="Proteomes" id="UP001295444">
    <property type="component" value="Chromosome 10"/>
</dbReference>
<evidence type="ECO:0000259" key="4">
    <source>
        <dbReference type="Pfam" id="PF13873"/>
    </source>
</evidence>
<protein>
    <submittedName>
        <fullName evidence="5">Uncharacterized protein LOC113140540</fullName>
    </submittedName>
</protein>
<proteinExistence type="inferred from homology"/>
<dbReference type="PANTHER" id="PTHR36542">
    <property type="entry name" value="GIG2-LIKE PROTEIN DRED-RELATED"/>
    <property type="match status" value="1"/>
</dbReference>
<dbReference type="GO" id="GO:0005737">
    <property type="term" value="C:cytoplasm"/>
    <property type="evidence" value="ECO:0007669"/>
    <property type="project" value="TreeGrafter"/>
</dbReference>
<dbReference type="InterPro" id="IPR028002">
    <property type="entry name" value="Myb_DNA-bind_5"/>
</dbReference>
<dbReference type="EMBL" id="OW240921">
    <property type="protein sequence ID" value="CAH2320162.1"/>
    <property type="molecule type" value="Genomic_DNA"/>
</dbReference>
<dbReference type="PANTHER" id="PTHR36542:SF2">
    <property type="entry name" value="GIG2-LIKE PROTEIN DRED-RELATED"/>
    <property type="match status" value="1"/>
</dbReference>
<feature type="domain" description="PARP catalytic" evidence="3">
    <location>
        <begin position="707"/>
        <end position="780"/>
    </location>
</feature>
<keyword evidence="6" id="KW-1185">Reference proteome</keyword>
<organism evidence="5 6">
    <name type="scientific">Pelobates cultripes</name>
    <name type="common">Western spadefoot toad</name>
    <dbReference type="NCBI Taxonomy" id="61616"/>
    <lineage>
        <taxon>Eukaryota</taxon>
        <taxon>Metazoa</taxon>
        <taxon>Chordata</taxon>
        <taxon>Craniata</taxon>
        <taxon>Vertebrata</taxon>
        <taxon>Euteleostomi</taxon>
        <taxon>Amphibia</taxon>
        <taxon>Batrachia</taxon>
        <taxon>Anura</taxon>
        <taxon>Pelobatoidea</taxon>
        <taxon>Pelobatidae</taxon>
        <taxon>Pelobates</taxon>
    </lineage>
</organism>
<evidence type="ECO:0000256" key="2">
    <source>
        <dbReference type="SAM" id="MobiDB-lite"/>
    </source>
</evidence>
<dbReference type="Pfam" id="PF00644">
    <property type="entry name" value="PARP"/>
    <property type="match status" value="3"/>
</dbReference>
<feature type="region of interest" description="Disordered" evidence="2">
    <location>
        <begin position="316"/>
        <end position="337"/>
    </location>
</feature>
<dbReference type="GO" id="GO:0003950">
    <property type="term" value="F:NAD+ poly-ADP-ribosyltransferase activity"/>
    <property type="evidence" value="ECO:0007669"/>
    <property type="project" value="InterPro"/>
</dbReference>
<comment type="similarity">
    <text evidence="1">Belongs to the ARTD/PARP family.</text>
</comment>